<protein>
    <submittedName>
        <fullName evidence="14">Interleukin-18 receptor accessory protein-like</fullName>
    </submittedName>
</protein>
<evidence type="ECO:0000256" key="2">
    <source>
        <dbReference type="ARBA" id="ARBA00009752"/>
    </source>
</evidence>
<keyword evidence="9" id="KW-0325">Glycoprotein</keyword>
<dbReference type="InterPro" id="IPR015621">
    <property type="entry name" value="IL-1_rcpt_fam"/>
</dbReference>
<feature type="domain" description="TIR" evidence="12">
    <location>
        <begin position="333"/>
        <end position="507"/>
    </location>
</feature>
<keyword evidence="8" id="KW-0675">Receptor</keyword>
<keyword evidence="6" id="KW-0520">NAD</keyword>
<dbReference type="OMA" id="YPHIIQD"/>
<evidence type="ECO:0000256" key="1">
    <source>
        <dbReference type="ARBA" id="ARBA00004479"/>
    </source>
</evidence>
<keyword evidence="4" id="KW-0378">Hydrolase</keyword>
<dbReference type="FunFam" id="2.60.40.10:FF:000284">
    <property type="entry name" value="interleukin-1 receptor accessory protein-like 1"/>
    <property type="match status" value="1"/>
</dbReference>
<dbReference type="Pfam" id="PF01582">
    <property type="entry name" value="TIR"/>
    <property type="match status" value="1"/>
</dbReference>
<evidence type="ECO:0000256" key="6">
    <source>
        <dbReference type="ARBA" id="ARBA00023027"/>
    </source>
</evidence>
<evidence type="ECO:0000256" key="4">
    <source>
        <dbReference type="ARBA" id="ARBA00022801"/>
    </source>
</evidence>
<evidence type="ECO:0000256" key="9">
    <source>
        <dbReference type="ARBA" id="ARBA00023180"/>
    </source>
</evidence>
<dbReference type="Proteomes" id="UP000265020">
    <property type="component" value="Unassembled WGS sequence"/>
</dbReference>
<evidence type="ECO:0000256" key="11">
    <source>
        <dbReference type="SAM" id="Phobius"/>
    </source>
</evidence>
<dbReference type="Gene3D" id="3.40.50.10140">
    <property type="entry name" value="Toll/interleukin-1 receptor homology (TIR) domain"/>
    <property type="match status" value="1"/>
</dbReference>
<comment type="similarity">
    <text evidence="2">Belongs to the interleukin-1 receptor family.</text>
</comment>
<evidence type="ECO:0000256" key="7">
    <source>
        <dbReference type="ARBA" id="ARBA00023157"/>
    </source>
</evidence>
<dbReference type="GO" id="GO:0016020">
    <property type="term" value="C:membrane"/>
    <property type="evidence" value="ECO:0007669"/>
    <property type="project" value="UniProtKB-SubCell"/>
</dbReference>
<dbReference type="Ensembl" id="ENSCVAT00000002142.1">
    <property type="protein sequence ID" value="ENSCVAP00000008128.1"/>
    <property type="gene ID" value="ENSCVAG00000009888.1"/>
</dbReference>
<keyword evidence="11" id="KW-0472">Membrane</keyword>
<dbReference type="PROSITE" id="PS50104">
    <property type="entry name" value="TIR"/>
    <property type="match status" value="1"/>
</dbReference>
<dbReference type="AlphaFoldDB" id="A0A3Q2CRG2"/>
<keyword evidence="15" id="KW-1185">Reference proteome</keyword>
<evidence type="ECO:0000313" key="14">
    <source>
        <dbReference type="Ensembl" id="ENSCVAP00000008128.1"/>
    </source>
</evidence>
<feature type="domain" description="Ig-like" evidence="13">
    <location>
        <begin position="175"/>
        <end position="278"/>
    </location>
</feature>
<dbReference type="InterPro" id="IPR000157">
    <property type="entry name" value="TIR_dom"/>
</dbReference>
<sequence>MSVDQQFQHYKVVEGEVFMMPCSSPESSSTTWFKGDESKKCENQFVANEKDSGTYRRPNGSNFTLQVIKKTKLKCYEPSESSAMLQYAYPGTILCPGHKCYNNTAVVWYKKNKALWKHNRQHCEKNGQLVLNEVYERDKGVFFCDRKITEEGVTWIFRRAVNVTVIPFLNPSSLPEIMYPFQNMTEEVELGQPHTVLCEVSFDFEVNISRKVQWFINDGGDEEKKTLLLMEEPQEKRGRLFSKVNVTQKSIIKEVMPQHLKHTYTCFASNIIGNKSVTIKFKPKHQEPFLVWIPFACFVLFAGAVVILHVKWLELQLIYRSHFQLGGSDGDEKDFDVFVSYVWTAPSTEVANGLTLSSKPYSDAKGCVSNIRQISEAPIEMLLPHVLEHQWGYRVCLLERDILPGGAYTNDVVLTIKRSRMLICVLSAEYFASSDAVFVLESGVKALLQTSAHKMLLIWTSGTSASFIQPDLTVPKLVQRAVKVLPSLQWDAGASYSAFWIPLQKALPAQEAWQISHMQRPQLD</sequence>
<keyword evidence="3 11" id="KW-0812">Transmembrane</keyword>
<dbReference type="InterPro" id="IPR036179">
    <property type="entry name" value="Ig-like_dom_sf"/>
</dbReference>
<feature type="transmembrane region" description="Helical" evidence="11">
    <location>
        <begin position="289"/>
        <end position="310"/>
    </location>
</feature>
<dbReference type="SUPFAM" id="SSF48726">
    <property type="entry name" value="Immunoglobulin"/>
    <property type="match status" value="2"/>
</dbReference>
<dbReference type="GO" id="GO:0016787">
    <property type="term" value="F:hydrolase activity"/>
    <property type="evidence" value="ECO:0007669"/>
    <property type="project" value="UniProtKB-KW"/>
</dbReference>
<evidence type="ECO:0000256" key="8">
    <source>
        <dbReference type="ARBA" id="ARBA00023170"/>
    </source>
</evidence>
<dbReference type="PROSITE" id="PS50835">
    <property type="entry name" value="IG_LIKE"/>
    <property type="match status" value="2"/>
</dbReference>
<feature type="domain" description="Ig-like" evidence="13">
    <location>
        <begin position="58"/>
        <end position="154"/>
    </location>
</feature>
<dbReference type="InterPro" id="IPR035897">
    <property type="entry name" value="Toll_tir_struct_dom_sf"/>
</dbReference>
<proteinExistence type="inferred from homology"/>
<keyword evidence="5 11" id="KW-1133">Transmembrane helix</keyword>
<dbReference type="SMART" id="SM00255">
    <property type="entry name" value="TIR"/>
    <property type="match status" value="1"/>
</dbReference>
<keyword evidence="7" id="KW-1015">Disulfide bond</keyword>
<organism evidence="14 15">
    <name type="scientific">Cyprinodon variegatus</name>
    <name type="common">Sheepshead minnow</name>
    <dbReference type="NCBI Taxonomy" id="28743"/>
    <lineage>
        <taxon>Eukaryota</taxon>
        <taxon>Metazoa</taxon>
        <taxon>Chordata</taxon>
        <taxon>Craniata</taxon>
        <taxon>Vertebrata</taxon>
        <taxon>Euteleostomi</taxon>
        <taxon>Actinopterygii</taxon>
        <taxon>Neopterygii</taxon>
        <taxon>Teleostei</taxon>
        <taxon>Neoteleostei</taxon>
        <taxon>Acanthomorphata</taxon>
        <taxon>Ovalentaria</taxon>
        <taxon>Atherinomorphae</taxon>
        <taxon>Cyprinodontiformes</taxon>
        <taxon>Cyprinodontidae</taxon>
        <taxon>Cyprinodon</taxon>
    </lineage>
</organism>
<comment type="subcellular location">
    <subcellularLocation>
        <location evidence="1">Membrane</location>
        <topology evidence="1">Single-pass type I membrane protein</topology>
    </subcellularLocation>
</comment>
<reference evidence="14" key="1">
    <citation type="submission" date="2025-08" db="UniProtKB">
        <authorList>
            <consortium name="Ensembl"/>
        </authorList>
    </citation>
    <scope>IDENTIFICATION</scope>
</reference>
<keyword evidence="10" id="KW-0393">Immunoglobulin domain</keyword>
<dbReference type="PANTHER" id="PTHR11890">
    <property type="entry name" value="INTERLEUKIN-1 RECEPTOR FAMILY MEMBER"/>
    <property type="match status" value="1"/>
</dbReference>
<evidence type="ECO:0000259" key="12">
    <source>
        <dbReference type="PROSITE" id="PS50104"/>
    </source>
</evidence>
<evidence type="ECO:0000313" key="15">
    <source>
        <dbReference type="Proteomes" id="UP000265020"/>
    </source>
</evidence>
<evidence type="ECO:0000256" key="5">
    <source>
        <dbReference type="ARBA" id="ARBA00022989"/>
    </source>
</evidence>
<evidence type="ECO:0000259" key="13">
    <source>
        <dbReference type="PROSITE" id="PS50835"/>
    </source>
</evidence>
<dbReference type="GO" id="GO:0042008">
    <property type="term" value="F:interleukin-18 receptor activity"/>
    <property type="evidence" value="ECO:0007669"/>
    <property type="project" value="TreeGrafter"/>
</dbReference>
<dbReference type="InterPro" id="IPR003599">
    <property type="entry name" value="Ig_sub"/>
</dbReference>
<evidence type="ECO:0000256" key="10">
    <source>
        <dbReference type="ARBA" id="ARBA00023319"/>
    </source>
</evidence>
<dbReference type="Gene3D" id="2.60.40.10">
    <property type="entry name" value="Immunoglobulins"/>
    <property type="match status" value="2"/>
</dbReference>
<dbReference type="InterPro" id="IPR013783">
    <property type="entry name" value="Ig-like_fold"/>
</dbReference>
<evidence type="ECO:0000256" key="3">
    <source>
        <dbReference type="ARBA" id="ARBA00022692"/>
    </source>
</evidence>
<name>A0A3Q2CRG2_CYPVA</name>
<dbReference type="InterPro" id="IPR007110">
    <property type="entry name" value="Ig-like_dom"/>
</dbReference>
<dbReference type="GeneTree" id="ENSGT01090000259985"/>
<dbReference type="SMART" id="SM00409">
    <property type="entry name" value="IG"/>
    <property type="match status" value="2"/>
</dbReference>
<accession>A0A3Q2CRG2</accession>
<dbReference type="PANTHER" id="PTHR11890:SF23">
    <property type="entry name" value="INTERLEUKIN-18 RECEPTOR ACCESSORY PROTEIN"/>
    <property type="match status" value="1"/>
</dbReference>
<dbReference type="SUPFAM" id="SSF52200">
    <property type="entry name" value="Toll/Interleukin receptor TIR domain"/>
    <property type="match status" value="1"/>
</dbReference>
<reference evidence="14" key="2">
    <citation type="submission" date="2025-09" db="UniProtKB">
        <authorList>
            <consortium name="Ensembl"/>
        </authorList>
    </citation>
    <scope>IDENTIFICATION</scope>
</reference>